<accession>A0ABU5MZD6</accession>
<evidence type="ECO:0000256" key="1">
    <source>
        <dbReference type="SAM" id="Phobius"/>
    </source>
</evidence>
<keyword evidence="1" id="KW-0812">Transmembrane</keyword>
<comment type="caution">
    <text evidence="2">The sequence shown here is derived from an EMBL/GenBank/DDBJ whole genome shotgun (WGS) entry which is preliminary data.</text>
</comment>
<protein>
    <submittedName>
        <fullName evidence="2">Uncharacterized protein</fullName>
    </submittedName>
</protein>
<name>A0ABU5MZD6_9BACT</name>
<proteinExistence type="predicted"/>
<dbReference type="RefSeq" id="WP_322609305.1">
    <property type="nucleotide sequence ID" value="NZ_JARVCO010000010.1"/>
</dbReference>
<dbReference type="Proteomes" id="UP001290861">
    <property type="component" value="Unassembled WGS sequence"/>
</dbReference>
<keyword evidence="1" id="KW-1133">Transmembrane helix</keyword>
<sequence>MKKYNTLILLCVISGLLTPIWSLALSKSFTQFAAANEIDVSRVLLIKIFIDSILFIFPAIWTVKNPPKCLNRWLSFFMILIFGFKGVIGYLVLMGLDHVKAAKQN</sequence>
<keyword evidence="3" id="KW-1185">Reference proteome</keyword>
<reference evidence="2 3" key="1">
    <citation type="journal article" date="2024" name="Appl. Environ. Microbiol.">
        <title>Pontiella agarivorans sp. nov., a novel marine anaerobic bacterium capable of degrading macroalgal polysaccharides and fixing nitrogen.</title>
        <authorList>
            <person name="Liu N."/>
            <person name="Kivenson V."/>
            <person name="Peng X."/>
            <person name="Cui Z."/>
            <person name="Lankiewicz T.S."/>
            <person name="Gosselin K.M."/>
            <person name="English C.J."/>
            <person name="Blair E.M."/>
            <person name="O'Malley M.A."/>
            <person name="Valentine D.L."/>
        </authorList>
    </citation>
    <scope>NUCLEOTIDE SEQUENCE [LARGE SCALE GENOMIC DNA]</scope>
    <source>
        <strain evidence="2 3">NLcol2</strain>
    </source>
</reference>
<feature type="transmembrane region" description="Helical" evidence="1">
    <location>
        <begin position="73"/>
        <end position="93"/>
    </location>
</feature>
<dbReference type="EMBL" id="JARVCO010000010">
    <property type="protein sequence ID" value="MDZ8119523.1"/>
    <property type="molecule type" value="Genomic_DNA"/>
</dbReference>
<keyword evidence="1" id="KW-0472">Membrane</keyword>
<feature type="transmembrane region" description="Helical" evidence="1">
    <location>
        <begin position="42"/>
        <end position="61"/>
    </location>
</feature>
<evidence type="ECO:0000313" key="3">
    <source>
        <dbReference type="Proteomes" id="UP001290861"/>
    </source>
</evidence>
<evidence type="ECO:0000313" key="2">
    <source>
        <dbReference type="EMBL" id="MDZ8119523.1"/>
    </source>
</evidence>
<organism evidence="2 3">
    <name type="scientific">Pontiella agarivorans</name>
    <dbReference type="NCBI Taxonomy" id="3038953"/>
    <lineage>
        <taxon>Bacteria</taxon>
        <taxon>Pseudomonadati</taxon>
        <taxon>Kiritimatiellota</taxon>
        <taxon>Kiritimatiellia</taxon>
        <taxon>Kiritimatiellales</taxon>
        <taxon>Pontiellaceae</taxon>
        <taxon>Pontiella</taxon>
    </lineage>
</organism>
<gene>
    <name evidence="2" type="ORF">P9H32_12895</name>
</gene>